<gene>
    <name evidence="1" type="ORF">OTU49_013676</name>
</gene>
<dbReference type="PANTHER" id="PTHR28037">
    <property type="entry name" value="ALCOHOL O-ACETYLTRANSFERASE 1-RELATED"/>
    <property type="match status" value="1"/>
</dbReference>
<dbReference type="PANTHER" id="PTHR28037:SF1">
    <property type="entry name" value="ALCOHOL O-ACETYLTRANSFERASE 1-RELATED"/>
    <property type="match status" value="1"/>
</dbReference>
<keyword evidence="2" id="KW-1185">Reference proteome</keyword>
<evidence type="ECO:0008006" key="3">
    <source>
        <dbReference type="Google" id="ProtNLM"/>
    </source>
</evidence>
<dbReference type="Gene3D" id="3.30.559.30">
    <property type="entry name" value="Nonribosomal peptide synthetase, condensation domain"/>
    <property type="match status" value="1"/>
</dbReference>
<sequence length="505" mass="57243">AVFDSTAVYTASKQEISQKMSDFDGKWLREASKVEKIFEECHKRGILLIAYHVSLSTRVPLQEDQVRLALKHLYRKVPCLRVCFGEREGTLWFREATNNNVDFKVLPETEVNEVMACLKSYQYNSDTGPLWCTRLVADTSSGQCEQTTSMVDNISSGHSGQASPHIPDDNLVSFPHSYHLFLGFHHSIVDGFSAMKICGFTVTLLNDVITGKPINDDQLGEFVSREETMELVLAKKALIEADPLLMKKLTDEANLRKDKELFFSRIYQIPEGIEVKSLILERQLDTTTTRKFLNKCRAEKVTIHSAFTALADAALVELLAEKGVVQDTYNIYNYHSINMRRYWKGDVSKSLGCHVSVIFMNTHTPRNINEIFWDFARSVHQELQSKLKSGSALEEEAFDLLKSDSMDTFEAIADSPSGLVLPDYNTTNMGDVTALVTEGTDHIRVTRVIRSISNTVLACTHVFHTFRGRFLYLLDYSTRHLSTEIAESFCNKIFDNLLNVIQDCI</sequence>
<dbReference type="Proteomes" id="UP001445076">
    <property type="component" value="Unassembled WGS sequence"/>
</dbReference>
<dbReference type="AlphaFoldDB" id="A0AAW0VSW2"/>
<reference evidence="1 2" key="1">
    <citation type="journal article" date="2024" name="BMC Genomics">
        <title>Genome assembly of redclaw crayfish (Cherax quadricarinatus) provides insights into its immune adaptation and hypoxia tolerance.</title>
        <authorList>
            <person name="Liu Z."/>
            <person name="Zheng J."/>
            <person name="Li H."/>
            <person name="Fang K."/>
            <person name="Wang S."/>
            <person name="He J."/>
            <person name="Zhou D."/>
            <person name="Weng S."/>
            <person name="Chi M."/>
            <person name="Gu Z."/>
            <person name="He J."/>
            <person name="Li F."/>
            <person name="Wang M."/>
        </authorList>
    </citation>
    <scope>NUCLEOTIDE SEQUENCE [LARGE SCALE GENOMIC DNA]</scope>
    <source>
        <strain evidence="1">ZL_2023a</strain>
    </source>
</reference>
<comment type="caution">
    <text evidence="1">The sequence shown here is derived from an EMBL/GenBank/DDBJ whole genome shotgun (WGS) entry which is preliminary data.</text>
</comment>
<dbReference type="Gene3D" id="3.30.559.10">
    <property type="entry name" value="Chloramphenicol acetyltransferase-like domain"/>
    <property type="match status" value="1"/>
</dbReference>
<evidence type="ECO:0000313" key="1">
    <source>
        <dbReference type="EMBL" id="KAK8719941.1"/>
    </source>
</evidence>
<dbReference type="InterPro" id="IPR052058">
    <property type="entry name" value="Alcohol_O-acetyltransferase"/>
</dbReference>
<evidence type="ECO:0000313" key="2">
    <source>
        <dbReference type="Proteomes" id="UP001445076"/>
    </source>
</evidence>
<proteinExistence type="predicted"/>
<dbReference type="SUPFAM" id="SSF52777">
    <property type="entry name" value="CoA-dependent acyltransferases"/>
    <property type="match status" value="2"/>
</dbReference>
<dbReference type="InterPro" id="IPR023213">
    <property type="entry name" value="CAT-like_dom_sf"/>
</dbReference>
<feature type="non-terminal residue" evidence="1">
    <location>
        <position position="1"/>
    </location>
</feature>
<name>A0AAW0VSW2_CHEQU</name>
<dbReference type="EMBL" id="JARKIK010001050">
    <property type="protein sequence ID" value="KAK8719941.1"/>
    <property type="molecule type" value="Genomic_DNA"/>
</dbReference>
<protein>
    <recommendedName>
        <fullName evidence="3">Condensation domain-containing protein</fullName>
    </recommendedName>
</protein>
<accession>A0AAW0VSW2</accession>
<organism evidence="1 2">
    <name type="scientific">Cherax quadricarinatus</name>
    <name type="common">Australian red claw crayfish</name>
    <dbReference type="NCBI Taxonomy" id="27406"/>
    <lineage>
        <taxon>Eukaryota</taxon>
        <taxon>Metazoa</taxon>
        <taxon>Ecdysozoa</taxon>
        <taxon>Arthropoda</taxon>
        <taxon>Crustacea</taxon>
        <taxon>Multicrustacea</taxon>
        <taxon>Malacostraca</taxon>
        <taxon>Eumalacostraca</taxon>
        <taxon>Eucarida</taxon>
        <taxon>Decapoda</taxon>
        <taxon>Pleocyemata</taxon>
        <taxon>Astacidea</taxon>
        <taxon>Parastacoidea</taxon>
        <taxon>Parastacidae</taxon>
        <taxon>Cherax</taxon>
    </lineage>
</organism>